<accession>A0ABT4T0S6</accession>
<gene>
    <name evidence="1" type="ORF">OUY24_21040</name>
</gene>
<evidence type="ECO:0000313" key="1">
    <source>
        <dbReference type="EMBL" id="MDA0643118.1"/>
    </source>
</evidence>
<evidence type="ECO:0000313" key="2">
    <source>
        <dbReference type="Proteomes" id="UP001212498"/>
    </source>
</evidence>
<comment type="caution">
    <text evidence="1">The sequence shown here is derived from an EMBL/GenBank/DDBJ whole genome shotgun (WGS) entry which is preliminary data.</text>
</comment>
<sequence length="182" mass="20482">MTMASRGFIGFVADKTEKIAYNHYDSEPTGVGLIVLAWLRTAAEAPDALRGRVVALRVVTSGRPTAGDIERYREYADPYVSSHVITWVELLWKTQGDPEAMLRAGVIDDASSYPVDYSECEWGYIIDLDTQVFEVYRGRQAAPHNRGRFATRPHPDDHYPAALVTGWRFDQLPSDEEFLTAL</sequence>
<dbReference type="RefSeq" id="WP_271277484.1">
    <property type="nucleotide sequence ID" value="NZ_JAPNUD010000058.1"/>
</dbReference>
<dbReference type="Proteomes" id="UP001212498">
    <property type="component" value="Unassembled WGS sequence"/>
</dbReference>
<dbReference type="EMBL" id="JAPNUD010000058">
    <property type="protein sequence ID" value="MDA0643118.1"/>
    <property type="molecule type" value="Genomic_DNA"/>
</dbReference>
<keyword evidence="2" id="KW-1185">Reference proteome</keyword>
<name>A0ABT4T0S6_9ACTN</name>
<reference evidence="1 2" key="1">
    <citation type="submission" date="2022-11" db="EMBL/GenBank/DDBJ databases">
        <title>Nonomuraea corallina sp. nov., a new species of the genus Nonomuraea isolated from sea side sediment in Thai sea.</title>
        <authorList>
            <person name="Ngamcharungchit C."/>
            <person name="Matsumoto A."/>
            <person name="Suriyachadkun C."/>
            <person name="Panbangred W."/>
            <person name="Inahashi Y."/>
            <person name="Intra B."/>
        </authorList>
    </citation>
    <scope>NUCLEOTIDE SEQUENCE [LARGE SCALE GENOMIC DNA]</scope>
    <source>
        <strain evidence="1 2">DSM 43553</strain>
    </source>
</reference>
<protein>
    <submittedName>
        <fullName evidence="1">Uncharacterized protein</fullName>
    </submittedName>
</protein>
<organism evidence="1 2">
    <name type="scientific">Nonomuraea ferruginea</name>
    <dbReference type="NCBI Taxonomy" id="46174"/>
    <lineage>
        <taxon>Bacteria</taxon>
        <taxon>Bacillati</taxon>
        <taxon>Actinomycetota</taxon>
        <taxon>Actinomycetes</taxon>
        <taxon>Streptosporangiales</taxon>
        <taxon>Streptosporangiaceae</taxon>
        <taxon>Nonomuraea</taxon>
    </lineage>
</organism>
<proteinExistence type="predicted"/>